<gene>
    <name evidence="1" type="ORF">SAMN04487948_102158</name>
</gene>
<keyword evidence="2" id="KW-1185">Reference proteome</keyword>
<sequence>MVSDDTVDYWESARDDGLEIHVVDRMYLNEMKQAYRNSDRLVAQSSFDSSNQFQQQLRGLVDLRHKVMHPAQTLVRNRQDVERLAGRVDRIEQAIQRV</sequence>
<protein>
    <recommendedName>
        <fullName evidence="3">Apea-like HEPN domain-containing protein</fullName>
    </recommendedName>
</protein>
<proteinExistence type="predicted"/>
<evidence type="ECO:0008006" key="3">
    <source>
        <dbReference type="Google" id="ProtNLM"/>
    </source>
</evidence>
<dbReference type="EMBL" id="FODV01000002">
    <property type="protein sequence ID" value="SEO38377.1"/>
    <property type="molecule type" value="Genomic_DNA"/>
</dbReference>
<organism evidence="1 2">
    <name type="scientific">Halogranum amylolyticum</name>
    <dbReference type="NCBI Taxonomy" id="660520"/>
    <lineage>
        <taxon>Archaea</taxon>
        <taxon>Methanobacteriati</taxon>
        <taxon>Methanobacteriota</taxon>
        <taxon>Stenosarchaea group</taxon>
        <taxon>Halobacteria</taxon>
        <taxon>Halobacteriales</taxon>
        <taxon>Haloferacaceae</taxon>
    </lineage>
</organism>
<evidence type="ECO:0000313" key="2">
    <source>
        <dbReference type="Proteomes" id="UP000199126"/>
    </source>
</evidence>
<evidence type="ECO:0000313" key="1">
    <source>
        <dbReference type="EMBL" id="SEO38377.1"/>
    </source>
</evidence>
<accession>A0A1H8P9B6</accession>
<name>A0A1H8P9B6_9EURY</name>
<dbReference type="Proteomes" id="UP000199126">
    <property type="component" value="Unassembled WGS sequence"/>
</dbReference>
<dbReference type="AlphaFoldDB" id="A0A1H8P9B6"/>
<reference evidence="2" key="1">
    <citation type="submission" date="2016-10" db="EMBL/GenBank/DDBJ databases">
        <authorList>
            <person name="Varghese N."/>
            <person name="Submissions S."/>
        </authorList>
    </citation>
    <scope>NUCLEOTIDE SEQUENCE [LARGE SCALE GENOMIC DNA]</scope>
    <source>
        <strain evidence="2">CGMCC 1.10121</strain>
    </source>
</reference>